<dbReference type="InterPro" id="IPR050397">
    <property type="entry name" value="Env_Response_Regulators"/>
</dbReference>
<dbReference type="InterPro" id="IPR036390">
    <property type="entry name" value="WH_DNA-bd_sf"/>
</dbReference>
<dbReference type="SUPFAM" id="SSF46785">
    <property type="entry name" value="Winged helix' DNA-binding domain"/>
    <property type="match status" value="1"/>
</dbReference>
<organism evidence="6 7">
    <name type="scientific">Pseudobdellovibrio exovorus JSS</name>
    <dbReference type="NCBI Taxonomy" id="1184267"/>
    <lineage>
        <taxon>Bacteria</taxon>
        <taxon>Pseudomonadati</taxon>
        <taxon>Bdellovibrionota</taxon>
        <taxon>Bdellovibrionia</taxon>
        <taxon>Bdellovibrionales</taxon>
        <taxon>Pseudobdellovibrionaceae</taxon>
        <taxon>Pseudobdellovibrio</taxon>
    </lineage>
</organism>
<protein>
    <recommendedName>
        <fullName evidence="8">Crp/Fnr family transcriptional regulator</fullName>
    </recommendedName>
</protein>
<dbReference type="STRING" id="1184267.A11Q_267"/>
<dbReference type="GO" id="GO:0003677">
    <property type="term" value="F:DNA binding"/>
    <property type="evidence" value="ECO:0007669"/>
    <property type="project" value="UniProtKB-KW"/>
</dbReference>
<name>M4V591_9BACT</name>
<dbReference type="Proteomes" id="UP000012040">
    <property type="component" value="Chromosome"/>
</dbReference>
<reference evidence="6 7" key="1">
    <citation type="journal article" date="2013" name="ISME J.">
        <title>By their genes ye shall know them: genomic signatures of predatory bacteria.</title>
        <authorList>
            <person name="Pasternak Z."/>
            <person name="Pietrokovski S."/>
            <person name="Rotem O."/>
            <person name="Gophna U."/>
            <person name="Lurie-Weinberger M.N."/>
            <person name="Jurkevitch E."/>
        </authorList>
    </citation>
    <scope>NUCLEOTIDE SEQUENCE [LARGE SCALE GENOMIC DNA]</scope>
    <source>
        <strain evidence="6 7">JSS</strain>
    </source>
</reference>
<dbReference type="EMBL" id="CP003537">
    <property type="protein sequence ID" value="AGH94487.1"/>
    <property type="molecule type" value="Genomic_DNA"/>
</dbReference>
<accession>M4V591</accession>
<dbReference type="GO" id="GO:0003700">
    <property type="term" value="F:DNA-binding transcription factor activity"/>
    <property type="evidence" value="ECO:0007669"/>
    <property type="project" value="TreeGrafter"/>
</dbReference>
<evidence type="ECO:0000259" key="4">
    <source>
        <dbReference type="PROSITE" id="PS50042"/>
    </source>
</evidence>
<dbReference type="Pfam" id="PF00027">
    <property type="entry name" value="cNMP_binding"/>
    <property type="match status" value="1"/>
</dbReference>
<dbReference type="PANTHER" id="PTHR24567">
    <property type="entry name" value="CRP FAMILY TRANSCRIPTIONAL REGULATORY PROTEIN"/>
    <property type="match status" value="1"/>
</dbReference>
<evidence type="ECO:0008006" key="8">
    <source>
        <dbReference type="Google" id="ProtNLM"/>
    </source>
</evidence>
<dbReference type="InterPro" id="IPR012318">
    <property type="entry name" value="HTH_CRP"/>
</dbReference>
<feature type="domain" description="Cyclic nucleotide-binding" evidence="4">
    <location>
        <begin position="6"/>
        <end position="126"/>
    </location>
</feature>
<keyword evidence="7" id="KW-1185">Reference proteome</keyword>
<keyword evidence="3" id="KW-0804">Transcription</keyword>
<evidence type="ECO:0000313" key="7">
    <source>
        <dbReference type="Proteomes" id="UP000012040"/>
    </source>
</evidence>
<evidence type="ECO:0000313" key="6">
    <source>
        <dbReference type="EMBL" id="AGH94487.1"/>
    </source>
</evidence>
<dbReference type="GO" id="GO:0005829">
    <property type="term" value="C:cytosol"/>
    <property type="evidence" value="ECO:0007669"/>
    <property type="project" value="TreeGrafter"/>
</dbReference>
<dbReference type="eggNOG" id="COG0664">
    <property type="taxonomic scope" value="Bacteria"/>
</dbReference>
<dbReference type="InterPro" id="IPR018490">
    <property type="entry name" value="cNMP-bd_dom_sf"/>
</dbReference>
<dbReference type="SUPFAM" id="SSF51206">
    <property type="entry name" value="cAMP-binding domain-like"/>
    <property type="match status" value="1"/>
</dbReference>
<dbReference type="InterPro" id="IPR000595">
    <property type="entry name" value="cNMP-bd_dom"/>
</dbReference>
<dbReference type="PANTHER" id="PTHR24567:SF28">
    <property type="entry name" value="LISTERIOLYSIN REGULATORY PROTEIN"/>
    <property type="match status" value="1"/>
</dbReference>
<dbReference type="SMART" id="SM00419">
    <property type="entry name" value="HTH_CRP"/>
    <property type="match status" value="1"/>
</dbReference>
<dbReference type="OrthoDB" id="5293288at2"/>
<dbReference type="AlphaFoldDB" id="M4V591"/>
<dbReference type="Gene3D" id="1.10.10.10">
    <property type="entry name" value="Winged helix-like DNA-binding domain superfamily/Winged helix DNA-binding domain"/>
    <property type="match status" value="1"/>
</dbReference>
<dbReference type="RefSeq" id="WP_015468977.1">
    <property type="nucleotide sequence ID" value="NC_020813.1"/>
</dbReference>
<dbReference type="PROSITE" id="PS51063">
    <property type="entry name" value="HTH_CRP_2"/>
    <property type="match status" value="1"/>
</dbReference>
<dbReference type="Pfam" id="PF13545">
    <property type="entry name" value="HTH_Crp_2"/>
    <property type="match status" value="1"/>
</dbReference>
<gene>
    <name evidence="6" type="ORF">A11Q_267</name>
</gene>
<evidence type="ECO:0000256" key="1">
    <source>
        <dbReference type="ARBA" id="ARBA00023015"/>
    </source>
</evidence>
<sequence>MEFKQLWTGLPSDVQAEFESAATVIELKRGDSIYKQGDDPRGIYFVQKGLVGLVILGLTGKEHLLRFFRQDQFFGHRSLFSDEKYHASAVALEPTVLHLVPKATILSVLQKQPQMLFDVVKVLSRELRRCENQHVMVLDHQIDVRVAQALIYLKDLHPEHNWTRQEIANFCASTVSTVIKALADLEFRGLIRQEGRSIEILDRDALISLQDDSQ</sequence>
<dbReference type="HOGENOM" id="CLU_075053_0_3_7"/>
<proteinExistence type="predicted"/>
<feature type="domain" description="HTH crp-type" evidence="5">
    <location>
        <begin position="140"/>
        <end position="204"/>
    </location>
</feature>
<dbReference type="PATRIC" id="fig|1184267.3.peg.269"/>
<evidence type="ECO:0000256" key="2">
    <source>
        <dbReference type="ARBA" id="ARBA00023125"/>
    </source>
</evidence>
<dbReference type="CDD" id="cd00038">
    <property type="entry name" value="CAP_ED"/>
    <property type="match status" value="1"/>
</dbReference>
<dbReference type="InterPro" id="IPR036388">
    <property type="entry name" value="WH-like_DNA-bd_sf"/>
</dbReference>
<evidence type="ECO:0000259" key="5">
    <source>
        <dbReference type="PROSITE" id="PS51063"/>
    </source>
</evidence>
<evidence type="ECO:0000256" key="3">
    <source>
        <dbReference type="ARBA" id="ARBA00023163"/>
    </source>
</evidence>
<dbReference type="KEGG" id="bex:A11Q_267"/>
<keyword evidence="2" id="KW-0238">DNA-binding</keyword>
<dbReference type="SMART" id="SM00100">
    <property type="entry name" value="cNMP"/>
    <property type="match status" value="1"/>
</dbReference>
<dbReference type="InterPro" id="IPR014710">
    <property type="entry name" value="RmlC-like_jellyroll"/>
</dbReference>
<dbReference type="Gene3D" id="2.60.120.10">
    <property type="entry name" value="Jelly Rolls"/>
    <property type="match status" value="1"/>
</dbReference>
<keyword evidence="1" id="KW-0805">Transcription regulation</keyword>
<dbReference type="PROSITE" id="PS50042">
    <property type="entry name" value="CNMP_BINDING_3"/>
    <property type="match status" value="1"/>
</dbReference>